<organism evidence="12 13">
    <name type="scientific">Candidatus Paraprevotella stercoravium</name>
    <dbReference type="NCBI Taxonomy" id="2838725"/>
    <lineage>
        <taxon>Bacteria</taxon>
        <taxon>Pseudomonadati</taxon>
        <taxon>Bacteroidota</taxon>
        <taxon>Bacteroidia</taxon>
        <taxon>Bacteroidales</taxon>
        <taxon>Prevotellaceae</taxon>
        <taxon>Paraprevotella</taxon>
    </lineage>
</organism>
<reference evidence="12" key="2">
    <citation type="submission" date="2021-04" db="EMBL/GenBank/DDBJ databases">
        <authorList>
            <person name="Gilroy R."/>
        </authorList>
    </citation>
    <scope>NUCLEOTIDE SEQUENCE</scope>
    <source>
        <strain evidence="12">G3-2149</strain>
    </source>
</reference>
<evidence type="ECO:0000256" key="10">
    <source>
        <dbReference type="ARBA" id="ARBA00070574"/>
    </source>
</evidence>
<reference evidence="12" key="1">
    <citation type="journal article" date="2021" name="PeerJ">
        <title>Extensive microbial diversity within the chicken gut microbiome revealed by metagenomics and culture.</title>
        <authorList>
            <person name="Gilroy R."/>
            <person name="Ravi A."/>
            <person name="Getino M."/>
            <person name="Pursley I."/>
            <person name="Horton D.L."/>
            <person name="Alikhan N.F."/>
            <person name="Baker D."/>
            <person name="Gharbi K."/>
            <person name="Hall N."/>
            <person name="Watson M."/>
            <person name="Adriaenssens E.M."/>
            <person name="Foster-Nyarko E."/>
            <person name="Jarju S."/>
            <person name="Secka A."/>
            <person name="Antonio M."/>
            <person name="Oren A."/>
            <person name="Chaudhuri R.R."/>
            <person name="La Ragione R."/>
            <person name="Hildebrand F."/>
            <person name="Pallen M.J."/>
        </authorList>
    </citation>
    <scope>NUCLEOTIDE SEQUENCE</scope>
    <source>
        <strain evidence="12">G3-2149</strain>
    </source>
</reference>
<dbReference type="FunFam" id="3.40.50.1820:FF:000028">
    <property type="entry name" value="S9 family peptidase"/>
    <property type="match status" value="1"/>
</dbReference>
<dbReference type="InterPro" id="IPR029058">
    <property type="entry name" value="AB_hydrolase_fold"/>
</dbReference>
<comment type="similarity">
    <text evidence="2">Belongs to the peptidase S9C family.</text>
</comment>
<dbReference type="SUPFAM" id="SSF82171">
    <property type="entry name" value="DPP6 N-terminal domain-like"/>
    <property type="match status" value="1"/>
</dbReference>
<dbReference type="FunFam" id="2.120.10.30:FF:000079">
    <property type="entry name" value="S9 family peptidase"/>
    <property type="match status" value="1"/>
</dbReference>
<dbReference type="GO" id="GO:0004252">
    <property type="term" value="F:serine-type endopeptidase activity"/>
    <property type="evidence" value="ECO:0007669"/>
    <property type="project" value="TreeGrafter"/>
</dbReference>
<feature type="domain" description="Peptidase S9 prolyl oligopeptidase catalytic" evidence="11">
    <location>
        <begin position="507"/>
        <end position="732"/>
    </location>
</feature>
<keyword evidence="6" id="KW-0732">Signal</keyword>
<evidence type="ECO:0000256" key="1">
    <source>
        <dbReference type="ARBA" id="ARBA00004418"/>
    </source>
</evidence>
<dbReference type="Proteomes" id="UP000823865">
    <property type="component" value="Unassembled WGS sequence"/>
</dbReference>
<dbReference type="InterPro" id="IPR011659">
    <property type="entry name" value="WD40"/>
</dbReference>
<sequence>MNFLHIMTTTLALTAAAPQQSPAETPVIGKNEIQLKNDRMTPEALWAMGRIGGMTTSPDGKKIAYTVTYYSVQQNKSRTLIYLMNADGSDKQLFTQGNASEMEPQFLADGKHLAFLSTASGKAEVWQAALDGSDRKQLSFTEQGVQGFKFSPDNKQVILVQEVETTASIEKTYDDLPLTSGMVITDLNYKHWDHYVRTIPHIFLANFDGTRISDQTTDILNGEPYECPMLPFGGSEQFNWSPDSKTIVYTCRKKTGVDYAISTDSDIFAYEVSTGNTTNLCKPADYQAPKTDPSRSLQHQAVNQNAQDCNMGYDTNPQYSPDGTKVAWQSMERDGYESDRTRLCVLDLKTGKKTYVTESFESGVDGFNWSKDGKLLYFTGVWHARSMVYQTDLKGNVRALTEGDYDYSGVADNGDQLLVMRHSLSAPDDIYSISKGKKAKITQLTQENEHILKQLTLGKVKERWVPTSDGKQELCWVVYPPHFDASKKYPVLLFCQGGPQSPVSQFWSYRWNLQLMAANDYIIVAPNRRGLPGFGMEWLEDISGDYSGQCMQDYLDAIDNVAQEPYADKDRMGCVGASFGGYSVYYLAGHHDKRFKCFIAHDGIFNTQQQYYETEEMWFPNWDLGAGPWRKGITNQANSPETVNDGQKVNPYTTSPHLYVDKWDTPILCIHGEKDYRILSAQGESAFKAARMRGIPAELLIFPDENHWVLKPQNGILWQRTFFRWLDRWLKK</sequence>
<dbReference type="PANTHER" id="PTHR42776">
    <property type="entry name" value="SERINE PEPTIDASE S9 FAMILY MEMBER"/>
    <property type="match status" value="1"/>
</dbReference>
<evidence type="ECO:0000313" key="12">
    <source>
        <dbReference type="EMBL" id="MBU3853023.1"/>
    </source>
</evidence>
<evidence type="ECO:0000256" key="9">
    <source>
        <dbReference type="ARBA" id="ARBA00022825"/>
    </source>
</evidence>
<dbReference type="GO" id="GO:0006508">
    <property type="term" value="P:proteolysis"/>
    <property type="evidence" value="ECO:0007669"/>
    <property type="project" value="UniProtKB-KW"/>
</dbReference>
<dbReference type="Gene3D" id="2.140.10.30">
    <property type="entry name" value="Dipeptidylpeptidase IV, N-terminal domain"/>
    <property type="match status" value="1"/>
</dbReference>
<dbReference type="Pfam" id="PF00326">
    <property type="entry name" value="Peptidase_S9"/>
    <property type="match status" value="1"/>
</dbReference>
<dbReference type="GO" id="GO:0004177">
    <property type="term" value="F:aminopeptidase activity"/>
    <property type="evidence" value="ECO:0007669"/>
    <property type="project" value="UniProtKB-KW"/>
</dbReference>
<protein>
    <recommendedName>
        <fullName evidence="10">Dipeptidyl-peptidase 5</fullName>
    </recommendedName>
</protein>
<comment type="subunit">
    <text evidence="3">Homodimer.</text>
</comment>
<dbReference type="Gene3D" id="2.120.10.30">
    <property type="entry name" value="TolB, C-terminal domain"/>
    <property type="match status" value="1"/>
</dbReference>
<evidence type="ECO:0000256" key="8">
    <source>
        <dbReference type="ARBA" id="ARBA00022801"/>
    </source>
</evidence>
<dbReference type="PANTHER" id="PTHR42776:SF13">
    <property type="entry name" value="DIPEPTIDYL-PEPTIDASE 5"/>
    <property type="match status" value="1"/>
</dbReference>
<dbReference type="EMBL" id="JAHLFU010000084">
    <property type="protein sequence ID" value="MBU3853023.1"/>
    <property type="molecule type" value="Genomic_DNA"/>
</dbReference>
<evidence type="ECO:0000256" key="5">
    <source>
        <dbReference type="ARBA" id="ARBA00022670"/>
    </source>
</evidence>
<dbReference type="InterPro" id="IPR011042">
    <property type="entry name" value="6-blade_b-propeller_TolB-like"/>
</dbReference>
<keyword evidence="5" id="KW-0645">Protease</keyword>
<dbReference type="GO" id="GO:0042597">
    <property type="term" value="C:periplasmic space"/>
    <property type="evidence" value="ECO:0007669"/>
    <property type="project" value="UniProtKB-SubCell"/>
</dbReference>
<dbReference type="GO" id="GO:0008239">
    <property type="term" value="F:dipeptidyl-peptidase activity"/>
    <property type="evidence" value="ECO:0007669"/>
    <property type="project" value="UniProtKB-ARBA"/>
</dbReference>
<dbReference type="AlphaFoldDB" id="A0A9E2P0K4"/>
<dbReference type="Gene3D" id="3.40.50.1820">
    <property type="entry name" value="alpha/beta hydrolase"/>
    <property type="match status" value="1"/>
</dbReference>
<keyword evidence="4" id="KW-0031">Aminopeptidase</keyword>
<comment type="caution">
    <text evidence="12">The sequence shown here is derived from an EMBL/GenBank/DDBJ whole genome shotgun (WGS) entry which is preliminary data.</text>
</comment>
<keyword evidence="7" id="KW-0574">Periplasm</keyword>
<evidence type="ECO:0000259" key="11">
    <source>
        <dbReference type="Pfam" id="PF00326"/>
    </source>
</evidence>
<keyword evidence="9" id="KW-0720">Serine protease</keyword>
<dbReference type="SUPFAM" id="SSF53474">
    <property type="entry name" value="alpha/beta-Hydrolases"/>
    <property type="match status" value="1"/>
</dbReference>
<evidence type="ECO:0000313" key="13">
    <source>
        <dbReference type="Proteomes" id="UP000823865"/>
    </source>
</evidence>
<keyword evidence="8" id="KW-0378">Hydrolase</keyword>
<accession>A0A9E2P0K4</accession>
<dbReference type="InterPro" id="IPR001375">
    <property type="entry name" value="Peptidase_S9_cat"/>
</dbReference>
<dbReference type="Pfam" id="PF07676">
    <property type="entry name" value="PD40"/>
    <property type="match status" value="3"/>
</dbReference>
<evidence type="ECO:0000256" key="3">
    <source>
        <dbReference type="ARBA" id="ARBA00011738"/>
    </source>
</evidence>
<evidence type="ECO:0000256" key="7">
    <source>
        <dbReference type="ARBA" id="ARBA00022764"/>
    </source>
</evidence>
<evidence type="ECO:0000256" key="4">
    <source>
        <dbReference type="ARBA" id="ARBA00022438"/>
    </source>
</evidence>
<evidence type="ECO:0000256" key="6">
    <source>
        <dbReference type="ARBA" id="ARBA00022729"/>
    </source>
</evidence>
<proteinExistence type="inferred from homology"/>
<dbReference type="GO" id="GO:0042277">
    <property type="term" value="F:peptide binding"/>
    <property type="evidence" value="ECO:0007669"/>
    <property type="project" value="UniProtKB-ARBA"/>
</dbReference>
<dbReference type="GO" id="GO:0043171">
    <property type="term" value="P:peptide catabolic process"/>
    <property type="evidence" value="ECO:0007669"/>
    <property type="project" value="UniProtKB-ARBA"/>
</dbReference>
<gene>
    <name evidence="12" type="ORF">H9789_04260</name>
</gene>
<name>A0A9E2P0K4_9BACT</name>
<evidence type="ECO:0000256" key="2">
    <source>
        <dbReference type="ARBA" id="ARBA00010040"/>
    </source>
</evidence>
<comment type="subcellular location">
    <subcellularLocation>
        <location evidence="1">Periplasm</location>
    </subcellularLocation>
</comment>